<name>A0ABM7CND3_9PSED</name>
<proteinExistence type="predicted"/>
<evidence type="ECO:0000313" key="2">
    <source>
        <dbReference type="EMBL" id="AZL72920.1"/>
    </source>
</evidence>
<keyword evidence="3" id="KW-1185">Reference proteome</keyword>
<dbReference type="Pfam" id="PF00534">
    <property type="entry name" value="Glycos_transf_1"/>
    <property type="match status" value="1"/>
</dbReference>
<dbReference type="SUPFAM" id="SSF53756">
    <property type="entry name" value="UDP-Glycosyltransferase/glycogen phosphorylase"/>
    <property type="match status" value="1"/>
</dbReference>
<reference evidence="2 3" key="1">
    <citation type="submission" date="2018-12" db="EMBL/GenBank/DDBJ databases">
        <authorList>
            <person name="Li S."/>
            <person name="Yang R."/>
            <person name="Chen G."/>
            <person name="Zou L."/>
            <person name="Zhang C."/>
            <person name="Chen Y."/>
            <person name="Liu Z."/>
            <person name="Li Y."/>
            <person name="Yan Y."/>
            <person name="Huang M."/>
            <person name="Chen T."/>
        </authorList>
    </citation>
    <scope>NUCLEOTIDE SEQUENCE [LARGE SCALE GENOMIC DNA]</scope>
    <source>
        <strain evidence="2 3">2014</strain>
    </source>
</reference>
<dbReference type="InterPro" id="IPR001296">
    <property type="entry name" value="Glyco_trans_1"/>
</dbReference>
<organism evidence="2 3">
    <name type="scientific">Pseudomonas oryziphila</name>
    <dbReference type="NCBI Taxonomy" id="2894079"/>
    <lineage>
        <taxon>Bacteria</taxon>
        <taxon>Pseudomonadati</taxon>
        <taxon>Pseudomonadota</taxon>
        <taxon>Gammaproteobacteria</taxon>
        <taxon>Pseudomonadales</taxon>
        <taxon>Pseudomonadaceae</taxon>
        <taxon>Pseudomonas</taxon>
    </lineage>
</organism>
<dbReference type="EMBL" id="CP034337">
    <property type="protein sequence ID" value="AZL72920.1"/>
    <property type="molecule type" value="Genomic_DNA"/>
</dbReference>
<evidence type="ECO:0000313" key="3">
    <source>
        <dbReference type="Proteomes" id="UP000272622"/>
    </source>
</evidence>
<protein>
    <recommendedName>
        <fullName evidence="1">Glycosyl transferase family 1 domain-containing protein</fullName>
    </recommendedName>
</protein>
<dbReference type="Proteomes" id="UP000272622">
    <property type="component" value="Chromosome"/>
</dbReference>
<feature type="domain" description="Glycosyl transferase family 1" evidence="1">
    <location>
        <begin position="232"/>
        <end position="334"/>
    </location>
</feature>
<dbReference type="RefSeq" id="WP_125463123.1">
    <property type="nucleotide sequence ID" value="NZ_CP034337.1"/>
</dbReference>
<accession>A0ABM7CND3</accession>
<gene>
    <name evidence="2" type="ORF">EI693_07340</name>
</gene>
<sequence length="375" mass="42190">MSLAKKDMLFLWALLERRVRGNSGEREVVLFGHPIISLAYVGHAIRRGGYVTTVIVPGVYAINKASDFDMVAPSPLAFYRKVVSASVWVYYFDSFDCFFGFLRYCPGLVRRMVGARFVVMPYGADAMEYQKVSDLTLRHALMLSYPNTVQREAKVRRSVERLTGASDVVVGCISHTFNLLKWDVLPVHYYPIDLEKVDRLKPGVVKHDVFTVAHSPNHRGVKGTHLILQAIDELQAEGVSVRLSLIERSSNEDVIRQLHASHLLIDQVIGGGYALSAMEGMACGIPVVAHISKEVAEVFEIYSYLNHCPIVSCERTVASIKAAILRAMHDHEQLSSASRQYVETFHSVEALTQLWAAICDRNRTEDLMNFYLERP</sequence>
<dbReference type="Gene3D" id="3.40.50.2000">
    <property type="entry name" value="Glycogen Phosphorylase B"/>
    <property type="match status" value="1"/>
</dbReference>
<evidence type="ECO:0000259" key="1">
    <source>
        <dbReference type="Pfam" id="PF00534"/>
    </source>
</evidence>